<evidence type="ECO:0000313" key="7">
    <source>
        <dbReference type="Proteomes" id="UP000319103"/>
    </source>
</evidence>
<evidence type="ECO:0000256" key="2">
    <source>
        <dbReference type="ARBA" id="ARBA00022692"/>
    </source>
</evidence>
<organism evidence="6 7">
    <name type="scientific">Kitasatospora acidiphila</name>
    <dbReference type="NCBI Taxonomy" id="2567942"/>
    <lineage>
        <taxon>Bacteria</taxon>
        <taxon>Bacillati</taxon>
        <taxon>Actinomycetota</taxon>
        <taxon>Actinomycetes</taxon>
        <taxon>Kitasatosporales</taxon>
        <taxon>Streptomycetaceae</taxon>
        <taxon>Kitasatospora</taxon>
    </lineage>
</organism>
<keyword evidence="3 5" id="KW-1133">Transmembrane helix</keyword>
<dbReference type="Pfam" id="PF13564">
    <property type="entry name" value="DoxX_2"/>
    <property type="match status" value="1"/>
</dbReference>
<dbReference type="EMBL" id="VIGB01000003">
    <property type="protein sequence ID" value="TQF02794.1"/>
    <property type="molecule type" value="Genomic_DNA"/>
</dbReference>
<comment type="subcellular location">
    <subcellularLocation>
        <location evidence="1">Membrane</location>
        <topology evidence="1">Multi-pass membrane protein</topology>
    </subcellularLocation>
</comment>
<evidence type="ECO:0000256" key="3">
    <source>
        <dbReference type="ARBA" id="ARBA00022989"/>
    </source>
</evidence>
<protein>
    <submittedName>
        <fullName evidence="6">DoxX family protein</fullName>
    </submittedName>
</protein>
<keyword evidence="2 5" id="KW-0812">Transmembrane</keyword>
<feature type="transmembrane region" description="Helical" evidence="5">
    <location>
        <begin position="112"/>
        <end position="129"/>
    </location>
</feature>
<dbReference type="OrthoDB" id="3576439at2"/>
<keyword evidence="4 5" id="KW-0472">Membrane</keyword>
<name>A0A540W368_9ACTN</name>
<dbReference type="Proteomes" id="UP000319103">
    <property type="component" value="Unassembled WGS sequence"/>
</dbReference>
<sequence length="141" mass="14881">MSSTVTAATTTATAAKSGKALGRVVWTLRILLALFFALASALPKLLALPAATTVFDAIGVGHWFMYLTGLVELAGAVGLLVRRLAGPAATALIIFLAFAFVTQLTAMHGENAGTPFIFMAPLAVIAWNRRAETAELLRRPR</sequence>
<comment type="caution">
    <text evidence="6">The sequence shown here is derived from an EMBL/GenBank/DDBJ whole genome shotgun (WGS) entry which is preliminary data.</text>
</comment>
<evidence type="ECO:0000256" key="4">
    <source>
        <dbReference type="ARBA" id="ARBA00023136"/>
    </source>
</evidence>
<dbReference type="RefSeq" id="WP_141633484.1">
    <property type="nucleotide sequence ID" value="NZ_VIGB01000003.1"/>
</dbReference>
<reference evidence="6 7" key="1">
    <citation type="submission" date="2019-06" db="EMBL/GenBank/DDBJ databases">
        <title>Description of Kitasatospora acidophila sp. nov. isolated from pine grove soil, and reclassification of Streptomyces novaecaesareae to Kitasatospora novaeceasareae comb. nov.</title>
        <authorList>
            <person name="Kim M.J."/>
        </authorList>
    </citation>
    <scope>NUCLEOTIDE SEQUENCE [LARGE SCALE GENOMIC DNA]</scope>
    <source>
        <strain evidence="6 7">MMS16-CNU292</strain>
    </source>
</reference>
<dbReference type="AlphaFoldDB" id="A0A540W368"/>
<gene>
    <name evidence="6" type="ORF">E6W39_11660</name>
</gene>
<dbReference type="GO" id="GO:0016020">
    <property type="term" value="C:membrane"/>
    <property type="evidence" value="ECO:0007669"/>
    <property type="project" value="UniProtKB-SubCell"/>
</dbReference>
<evidence type="ECO:0000313" key="6">
    <source>
        <dbReference type="EMBL" id="TQF02794.1"/>
    </source>
</evidence>
<evidence type="ECO:0000256" key="5">
    <source>
        <dbReference type="SAM" id="Phobius"/>
    </source>
</evidence>
<proteinExistence type="predicted"/>
<keyword evidence="7" id="KW-1185">Reference proteome</keyword>
<feature type="transmembrane region" description="Helical" evidence="5">
    <location>
        <begin position="88"/>
        <end position="106"/>
    </location>
</feature>
<evidence type="ECO:0000256" key="1">
    <source>
        <dbReference type="ARBA" id="ARBA00004141"/>
    </source>
</evidence>
<dbReference type="InterPro" id="IPR032808">
    <property type="entry name" value="DoxX"/>
</dbReference>
<feature type="transmembrane region" description="Helical" evidence="5">
    <location>
        <begin position="63"/>
        <end position="81"/>
    </location>
</feature>
<accession>A0A540W368</accession>
<feature type="transmembrane region" description="Helical" evidence="5">
    <location>
        <begin position="24"/>
        <end position="43"/>
    </location>
</feature>